<dbReference type="NCBIfam" id="TIGR04183">
    <property type="entry name" value="Por_Secre_tail"/>
    <property type="match status" value="1"/>
</dbReference>
<dbReference type="Gene3D" id="2.60.40.3080">
    <property type="match status" value="1"/>
</dbReference>
<feature type="domain" description="Secretion system C-terminal sorting" evidence="2">
    <location>
        <begin position="179"/>
        <end position="249"/>
    </location>
</feature>
<dbReference type="EMBL" id="BMIC01000001">
    <property type="protein sequence ID" value="GFZ79189.1"/>
    <property type="molecule type" value="Genomic_DNA"/>
</dbReference>
<evidence type="ECO:0000256" key="1">
    <source>
        <dbReference type="ARBA" id="ARBA00022729"/>
    </source>
</evidence>
<accession>A0A8J2XFH7</accession>
<dbReference type="RefSeq" id="WP_188604858.1">
    <property type="nucleotide sequence ID" value="NZ_BMIC01000001.1"/>
</dbReference>
<organism evidence="3 4">
    <name type="scientific">Aquaticitalea lipolytica</name>
    <dbReference type="NCBI Taxonomy" id="1247562"/>
    <lineage>
        <taxon>Bacteria</taxon>
        <taxon>Pseudomonadati</taxon>
        <taxon>Bacteroidota</taxon>
        <taxon>Flavobacteriia</taxon>
        <taxon>Flavobacteriales</taxon>
        <taxon>Flavobacteriaceae</taxon>
        <taxon>Aquaticitalea</taxon>
    </lineage>
</organism>
<reference evidence="3 4" key="1">
    <citation type="journal article" date="2014" name="Int. J. Syst. Evol. Microbiol.">
        <title>Complete genome sequence of Corynebacterium casei LMG S-19264T (=DSM 44701T), isolated from a smear-ripened cheese.</title>
        <authorList>
            <consortium name="US DOE Joint Genome Institute (JGI-PGF)"/>
            <person name="Walter F."/>
            <person name="Albersmeier A."/>
            <person name="Kalinowski J."/>
            <person name="Ruckert C."/>
        </authorList>
    </citation>
    <scope>NUCLEOTIDE SEQUENCE [LARGE SCALE GENOMIC DNA]</scope>
    <source>
        <strain evidence="3 4">CGMCC 1.15295</strain>
    </source>
</reference>
<protein>
    <recommendedName>
        <fullName evidence="2">Secretion system C-terminal sorting domain-containing protein</fullName>
    </recommendedName>
</protein>
<keyword evidence="4" id="KW-1185">Reference proteome</keyword>
<name>A0A8J2XFH7_9FLAO</name>
<dbReference type="Proteomes" id="UP000598120">
    <property type="component" value="Unassembled WGS sequence"/>
</dbReference>
<proteinExistence type="predicted"/>
<gene>
    <name evidence="3" type="ORF">GCM10011531_06040</name>
</gene>
<evidence type="ECO:0000313" key="3">
    <source>
        <dbReference type="EMBL" id="GFZ79189.1"/>
    </source>
</evidence>
<keyword evidence="1" id="KW-0732">Signal</keyword>
<dbReference type="Pfam" id="PF18962">
    <property type="entry name" value="Por_Secre_tail"/>
    <property type="match status" value="1"/>
</dbReference>
<sequence>MKNNYTFKLLLTFILTVSMLTLSNAQIRLKIVNPSTGAVTIHNYGSSTVNIGTYWLCNFPSYDQLNTLTVTQGSLNLVAGAEVTVISTVNLTVADSELGLYNSSTFGSSTAMQDYLQWGSAGHQREVVAVNKGIWVAGTFVSAAAPFEYIGNGAQNGVTFWSTFLSVEDYERENSFFMHPNPSNSMLNIELRNGITNANLEVYNLLGKQILTRDINSENGLQLNISNWDSGMYLVKITSDKRVETKRVIKQ</sequence>
<dbReference type="InterPro" id="IPR026444">
    <property type="entry name" value="Secre_tail"/>
</dbReference>
<evidence type="ECO:0000313" key="4">
    <source>
        <dbReference type="Proteomes" id="UP000598120"/>
    </source>
</evidence>
<comment type="caution">
    <text evidence="3">The sequence shown here is derived from an EMBL/GenBank/DDBJ whole genome shotgun (WGS) entry which is preliminary data.</text>
</comment>
<dbReference type="AlphaFoldDB" id="A0A8J2XFH7"/>
<evidence type="ECO:0000259" key="2">
    <source>
        <dbReference type="Pfam" id="PF18962"/>
    </source>
</evidence>